<feature type="non-terminal residue" evidence="2">
    <location>
        <position position="1"/>
    </location>
</feature>
<accession>A0A822CHL6</accession>
<organism evidence="2 3">
    <name type="scientific">Rotaria socialis</name>
    <dbReference type="NCBI Taxonomy" id="392032"/>
    <lineage>
        <taxon>Eukaryota</taxon>
        <taxon>Metazoa</taxon>
        <taxon>Spiralia</taxon>
        <taxon>Gnathifera</taxon>
        <taxon>Rotifera</taxon>
        <taxon>Eurotatoria</taxon>
        <taxon>Bdelloidea</taxon>
        <taxon>Philodinida</taxon>
        <taxon>Philodinidae</taxon>
        <taxon>Rotaria</taxon>
    </lineage>
</organism>
<reference evidence="2" key="1">
    <citation type="submission" date="2021-02" db="EMBL/GenBank/DDBJ databases">
        <authorList>
            <person name="Nowell W R."/>
        </authorList>
    </citation>
    <scope>NUCLEOTIDE SEQUENCE</scope>
</reference>
<feature type="compositionally biased region" description="Polar residues" evidence="1">
    <location>
        <begin position="18"/>
        <end position="30"/>
    </location>
</feature>
<evidence type="ECO:0000313" key="3">
    <source>
        <dbReference type="Proteomes" id="UP000663848"/>
    </source>
</evidence>
<dbReference type="AlphaFoldDB" id="A0A822CHL6"/>
<gene>
    <name evidence="2" type="ORF">QYT958_LOCUS41592</name>
</gene>
<dbReference type="EMBL" id="CAJOBR010048044">
    <property type="protein sequence ID" value="CAF5043869.1"/>
    <property type="molecule type" value="Genomic_DNA"/>
</dbReference>
<feature type="non-terminal residue" evidence="2">
    <location>
        <position position="90"/>
    </location>
</feature>
<protein>
    <submittedName>
        <fullName evidence="2">Uncharacterized protein</fullName>
    </submittedName>
</protein>
<comment type="caution">
    <text evidence="2">The sequence shown here is derived from an EMBL/GenBank/DDBJ whole genome shotgun (WGS) entry which is preliminary data.</text>
</comment>
<dbReference type="Proteomes" id="UP000663848">
    <property type="component" value="Unassembled WGS sequence"/>
</dbReference>
<feature type="region of interest" description="Disordered" evidence="1">
    <location>
        <begin position="1"/>
        <end position="30"/>
    </location>
</feature>
<name>A0A822CHL6_9BILA</name>
<evidence type="ECO:0000256" key="1">
    <source>
        <dbReference type="SAM" id="MobiDB-lite"/>
    </source>
</evidence>
<proteinExistence type="predicted"/>
<evidence type="ECO:0000313" key="2">
    <source>
        <dbReference type="EMBL" id="CAF5043869.1"/>
    </source>
</evidence>
<sequence length="90" mass="10050">TINGTSSQVNNNNNNNNFSPLHSQTNKTNSESIRIPITPAEFIATLSQASRLNLPAKVDSSRPLDDQYFLQLLAKIFDQEHLVLINWAKA</sequence>